<dbReference type="SUPFAM" id="SSF81301">
    <property type="entry name" value="Nucleotidyltransferase"/>
    <property type="match status" value="1"/>
</dbReference>
<comment type="function">
    <text evidence="7">Modifies, by uridylylation and deuridylylation, the PII regulatory proteins (GlnB and homologs), in response to the nitrogen status of the cell that GlnD senses through the glutamine level. Under low glutamine levels, catalyzes the conversion of the PII proteins and UTP to PII-UMP and PPi, while under higher glutamine levels, GlnD hydrolyzes PII-UMP to PII and UMP (deuridylylation). Thus, controls uridylylation state and activity of the PII proteins, and plays an important role in the regulation of nitrogen metabolism.</text>
</comment>
<dbReference type="InterPro" id="IPR013546">
    <property type="entry name" value="PII_UdlTrfase/GS_AdlTrfase"/>
</dbReference>
<evidence type="ECO:0000313" key="11">
    <source>
        <dbReference type="Proteomes" id="UP000028945"/>
    </source>
</evidence>
<dbReference type="KEGG" id="bpsi:IX83_04285"/>
<sequence>MNNIIKLKDKYKADCEEVILSYRNNSIDANGLILSLSRATDNLLNAFIQHYPLPPQTALCAVGGYGREQMFPYSDVDLLIITPDEISDQDTEKLERLVTAFWDLGLKIGYSVRTIAQCLEEAHQDIATETSFLDIRFLAGDKTPYDTFNTQFWQQFDAGAFFLAKKLELQQRYQRFNDTPFVIEPNCKESPGALRDIHLIHWLAKAAKLGSTWEGLIQAGLMLANEAKTLTKVEHEFIRLRVALHLLAKKNEDRLIYDWQPQLAEIFKLGDSHQKRPSEILMRNYYWGARIVYQLMRFLLQSFQDYFYPNATQTSIPIDEHFFNRSGRLDIYDQNLFIKKPEEILRTFIVMADHPEISELHVNTARAIWKAGSKINKQFRENPVNKKQFIEIFKRNRGIVHNLRRMIMLDVLPRYLPVFKKIVGMLQHDHYHIYTVDQHTIQVIRHLRRYSMDEHAQEDPFASAVMNNFEHPWLLYLAALFHDIAKGRGGDHSELGAIDAENFARSHYLSESETELMVFLVKEHLFLSATAQKRDLSDPEVIQHFVQKVKDEQHLSALYLLTISDIQGTSPKVMTQWKSMQINQLYQTALAYMGGKSHDNQSVLSQRKQEAAHKVELSGILKQDRDTFWNAMDVAYFLRHTSDEIAWHTRILHPYMQKDDITIIRSRPLINALQIMVYTHDKKNLFEIICAYFYKRKINILEAKIHTCPNQQALDSFLVTSPQIKEDARSCASIIEVELQEQLLNPQLPAIGTDFTFGERHRRLKTFPLVPTIDLSPDEKNANWRLDLVCINMPGVLYTMSYYFAKYHIEIKMAKVMTLGDRVEDVFILNGQALNNPRTQLDFKRDVLDALSNINPYKS</sequence>
<evidence type="ECO:0000259" key="9">
    <source>
        <dbReference type="PROSITE" id="PS51831"/>
    </source>
</evidence>
<dbReference type="EC" id="3.1.4.-" evidence="7"/>
<evidence type="ECO:0000313" key="10">
    <source>
        <dbReference type="EMBL" id="AIL32626.1"/>
    </source>
</evidence>
<dbReference type="STRING" id="1072685.IX83_04285"/>
<dbReference type="eggNOG" id="COG2844">
    <property type="taxonomic scope" value="Bacteria"/>
</dbReference>
<dbReference type="InterPro" id="IPR003607">
    <property type="entry name" value="HD/PDEase_dom"/>
</dbReference>
<evidence type="ECO:0000256" key="7">
    <source>
        <dbReference type="HAMAP-Rule" id="MF_00277"/>
    </source>
</evidence>
<keyword evidence="4 7" id="KW-0378">Hydrolase</keyword>
<dbReference type="SMART" id="SM00471">
    <property type="entry name" value="HDc"/>
    <property type="match status" value="1"/>
</dbReference>
<feature type="domain" description="ACT" evidence="8">
    <location>
        <begin position="785"/>
        <end position="859"/>
    </location>
</feature>
<keyword evidence="1 7" id="KW-0808">Transferase</keyword>
<dbReference type="Pfam" id="PF08335">
    <property type="entry name" value="GlnD_UR_UTase"/>
    <property type="match status" value="1"/>
</dbReference>
<dbReference type="InterPro" id="IPR010043">
    <property type="entry name" value="UTase/UR"/>
</dbReference>
<keyword evidence="3" id="KW-0677">Repeat</keyword>
<dbReference type="RefSeq" id="WP_038499538.1">
    <property type="nucleotide sequence ID" value="NZ_AFWK01000113.1"/>
</dbReference>
<feature type="domain" description="HD" evidence="9">
    <location>
        <begin position="436"/>
        <end position="558"/>
    </location>
</feature>
<dbReference type="Pfam" id="PF01909">
    <property type="entry name" value="NTP_transf_2"/>
    <property type="match status" value="1"/>
</dbReference>
<dbReference type="PROSITE" id="PS51831">
    <property type="entry name" value="HD"/>
    <property type="match status" value="1"/>
</dbReference>
<comment type="similarity">
    <text evidence="7">Belongs to the GlnD family.</text>
</comment>
<evidence type="ECO:0000256" key="4">
    <source>
        <dbReference type="ARBA" id="ARBA00022801"/>
    </source>
</evidence>
<dbReference type="HAMAP" id="MF_00277">
    <property type="entry name" value="PII_uridylyl_transf"/>
    <property type="match status" value="1"/>
</dbReference>
<dbReference type="NCBIfam" id="TIGR01693">
    <property type="entry name" value="UTase_glnD"/>
    <property type="match status" value="1"/>
</dbReference>
<dbReference type="OrthoDB" id="9758038at2"/>
<comment type="catalytic activity">
    <reaction evidence="7">
        <text>[protein-PII]-L-tyrosine + UTP = [protein-PII]-uridylyl-L-tyrosine + diphosphate</text>
        <dbReference type="Rhea" id="RHEA:13673"/>
        <dbReference type="Rhea" id="RHEA-COMP:12147"/>
        <dbReference type="Rhea" id="RHEA-COMP:12148"/>
        <dbReference type="ChEBI" id="CHEBI:33019"/>
        <dbReference type="ChEBI" id="CHEBI:46398"/>
        <dbReference type="ChEBI" id="CHEBI:46858"/>
        <dbReference type="ChEBI" id="CHEBI:90602"/>
        <dbReference type="EC" id="2.7.7.59"/>
    </reaction>
</comment>
<comment type="caution">
    <text evidence="7">Lacks conserved residue(s) required for the propagation of feature annotation.</text>
</comment>
<dbReference type="HOGENOM" id="CLU_012833_1_0_4"/>
<proteinExistence type="inferred from homology"/>
<dbReference type="GO" id="GO:0006808">
    <property type="term" value="P:regulation of nitrogen utilization"/>
    <property type="evidence" value="ECO:0007669"/>
    <property type="project" value="UniProtKB-UniRule"/>
</dbReference>
<comment type="domain">
    <text evidence="7">Has four distinct domains: an N-terminal nucleotidyltransferase (NT) domain responsible for UTase activity, a central HD domain that encodes UR activity, and two C-terminal ACT domains that seem to have a role in glutamine sensing.</text>
</comment>
<dbReference type="Pfam" id="PF01966">
    <property type="entry name" value="HD"/>
    <property type="match status" value="1"/>
</dbReference>
<protein>
    <recommendedName>
        <fullName evidence="7">Bifunctional uridylyltransferase/uridylyl-removing enzyme</fullName>
        <shortName evidence="7">UTase/UR</shortName>
    </recommendedName>
    <alternativeName>
        <fullName evidence="7">Bifunctional [protein-PII] modification enzyme</fullName>
    </alternativeName>
    <alternativeName>
        <fullName evidence="7">Bifunctional nitrogen sensor protein</fullName>
    </alternativeName>
    <domain>
        <recommendedName>
            <fullName evidence="7">[Protein-PII] uridylyltransferase</fullName>
            <shortName evidence="7">PII uridylyltransferase</shortName>
            <shortName evidence="7">UTase</shortName>
            <ecNumber evidence="7">2.7.7.59</ecNumber>
        </recommendedName>
    </domain>
    <domain>
        <recommendedName>
            <fullName evidence="7">[Protein-PII]-UMP uridylyl-removing enzyme</fullName>
            <shortName evidence="7">UR</shortName>
            <ecNumber evidence="7">3.1.4.-</ecNumber>
        </recommendedName>
    </domain>
</protein>
<dbReference type="CDD" id="cd00077">
    <property type="entry name" value="HDc"/>
    <property type="match status" value="1"/>
</dbReference>
<evidence type="ECO:0000256" key="6">
    <source>
        <dbReference type="ARBA" id="ARBA00023268"/>
    </source>
</evidence>
<evidence type="ECO:0000256" key="2">
    <source>
        <dbReference type="ARBA" id="ARBA00022695"/>
    </source>
</evidence>
<feature type="region of interest" description="Uridylyltransferase" evidence="7">
    <location>
        <begin position="1"/>
        <end position="317"/>
    </location>
</feature>
<dbReference type="CDD" id="cd05401">
    <property type="entry name" value="NT_GlnE_GlnD_like"/>
    <property type="match status" value="1"/>
</dbReference>
<dbReference type="PROSITE" id="PS51671">
    <property type="entry name" value="ACT"/>
    <property type="match status" value="2"/>
</dbReference>
<dbReference type="Proteomes" id="UP000028945">
    <property type="component" value="Chromosome"/>
</dbReference>
<keyword evidence="5 7" id="KW-0460">Magnesium</keyword>
<dbReference type="AlphaFoldDB" id="A0A077DEN6"/>
<dbReference type="PIRSF" id="PIRSF006288">
    <property type="entry name" value="PII_uridyltransf"/>
    <property type="match status" value="1"/>
</dbReference>
<keyword evidence="2 7" id="KW-0548">Nucleotidyltransferase</keyword>
<comment type="cofactor">
    <cofactor evidence="7">
        <name>Mg(2+)</name>
        <dbReference type="ChEBI" id="CHEBI:18420"/>
    </cofactor>
</comment>
<dbReference type="CDD" id="cd04900">
    <property type="entry name" value="ACT_UUR-like_1"/>
    <property type="match status" value="1"/>
</dbReference>
<gene>
    <name evidence="7" type="primary">glnD</name>
    <name evidence="10" type="ORF">IX83_04285</name>
</gene>
<name>A0A077DEN6_9BURK</name>
<evidence type="ECO:0000256" key="5">
    <source>
        <dbReference type="ARBA" id="ARBA00022842"/>
    </source>
</evidence>
<dbReference type="InterPro" id="IPR002934">
    <property type="entry name" value="Polymerase_NTP_transf_dom"/>
</dbReference>
<dbReference type="SUPFAM" id="SSF55021">
    <property type="entry name" value="ACT-like"/>
    <property type="match status" value="1"/>
</dbReference>
<dbReference type="InterPro" id="IPR045865">
    <property type="entry name" value="ACT-like_dom_sf"/>
</dbReference>
<dbReference type="GO" id="GO:0008081">
    <property type="term" value="F:phosphoric diester hydrolase activity"/>
    <property type="evidence" value="ECO:0007669"/>
    <property type="project" value="UniProtKB-UniRule"/>
</dbReference>
<comment type="activity regulation">
    <text evidence="7">Uridylyltransferase (UTase) activity is inhibited by glutamine, while glutamine activates uridylyl-removing (UR) activity.</text>
</comment>
<dbReference type="GO" id="GO:0008773">
    <property type="term" value="F:[protein-PII] uridylyltransferase activity"/>
    <property type="evidence" value="ECO:0007669"/>
    <property type="project" value="UniProtKB-UniRule"/>
</dbReference>
<organism evidence="10 11">
    <name type="scientific">Basilea psittacipulmonis DSM 24701</name>
    <dbReference type="NCBI Taxonomy" id="1072685"/>
    <lineage>
        <taxon>Bacteria</taxon>
        <taxon>Pseudomonadati</taxon>
        <taxon>Pseudomonadota</taxon>
        <taxon>Betaproteobacteria</taxon>
        <taxon>Burkholderiales</taxon>
        <taxon>Alcaligenaceae</taxon>
        <taxon>Basilea</taxon>
    </lineage>
</organism>
<dbReference type="SUPFAM" id="SSF109604">
    <property type="entry name" value="HD-domain/PDEase-like"/>
    <property type="match status" value="1"/>
</dbReference>
<accession>A0A077DEN6</accession>
<dbReference type="InterPro" id="IPR043519">
    <property type="entry name" value="NT_sf"/>
</dbReference>
<evidence type="ECO:0000259" key="8">
    <source>
        <dbReference type="PROSITE" id="PS51671"/>
    </source>
</evidence>
<dbReference type="Gene3D" id="1.10.3210.10">
    <property type="entry name" value="Hypothetical protein af1432"/>
    <property type="match status" value="1"/>
</dbReference>
<dbReference type="NCBIfam" id="NF002837">
    <property type="entry name" value="PRK03059.1"/>
    <property type="match status" value="1"/>
</dbReference>
<dbReference type="PANTHER" id="PTHR47320:SF1">
    <property type="entry name" value="BIFUNCTIONAL URIDYLYLTRANSFERASE_URIDYLYL-REMOVING ENZYME"/>
    <property type="match status" value="1"/>
</dbReference>
<evidence type="ECO:0000256" key="1">
    <source>
        <dbReference type="ARBA" id="ARBA00022679"/>
    </source>
</evidence>
<dbReference type="InterPro" id="IPR002912">
    <property type="entry name" value="ACT_dom"/>
</dbReference>
<comment type="catalytic activity">
    <reaction evidence="7">
        <text>[protein-PII]-uridylyl-L-tyrosine + H2O = [protein-PII]-L-tyrosine + UMP + H(+)</text>
        <dbReference type="Rhea" id="RHEA:48600"/>
        <dbReference type="Rhea" id="RHEA-COMP:12147"/>
        <dbReference type="Rhea" id="RHEA-COMP:12148"/>
        <dbReference type="ChEBI" id="CHEBI:15377"/>
        <dbReference type="ChEBI" id="CHEBI:15378"/>
        <dbReference type="ChEBI" id="CHEBI:46858"/>
        <dbReference type="ChEBI" id="CHEBI:57865"/>
        <dbReference type="ChEBI" id="CHEBI:90602"/>
    </reaction>
</comment>
<keyword evidence="6 7" id="KW-0511">Multifunctional enzyme</keyword>
<dbReference type="InterPro" id="IPR006674">
    <property type="entry name" value="HD_domain"/>
</dbReference>
<keyword evidence="11" id="KW-1185">Reference proteome</keyword>
<dbReference type="PANTHER" id="PTHR47320">
    <property type="entry name" value="BIFUNCTIONAL URIDYLYLTRANSFERASE/URIDYLYL-REMOVING ENZYME"/>
    <property type="match status" value="1"/>
</dbReference>
<dbReference type="EC" id="2.7.7.59" evidence="7"/>
<feature type="domain" description="ACT" evidence="8">
    <location>
        <begin position="674"/>
        <end position="755"/>
    </location>
</feature>
<evidence type="ECO:0000256" key="3">
    <source>
        <dbReference type="ARBA" id="ARBA00022737"/>
    </source>
</evidence>
<reference evidence="10 11" key="1">
    <citation type="journal article" date="2014" name="BMC Genomics">
        <title>A genomic perspective on a new bacterial genus and species from the Alcaligenaceae family, Basilea psittacipulmonis.</title>
        <authorList>
            <person name="Whiteson K.L."/>
            <person name="Hernandez D."/>
            <person name="Lazarevic V."/>
            <person name="Gaia N."/>
            <person name="Farinelli L."/>
            <person name="Francois P."/>
            <person name="Pilo P."/>
            <person name="Frey J."/>
            <person name="Schrenzel J."/>
        </authorList>
    </citation>
    <scope>NUCLEOTIDE SEQUENCE [LARGE SCALE GENOMIC DNA]</scope>
    <source>
        <strain evidence="10 11">DSM 24701</strain>
    </source>
</reference>
<dbReference type="EMBL" id="CP009238">
    <property type="protein sequence ID" value="AIL32626.1"/>
    <property type="molecule type" value="Genomic_DNA"/>
</dbReference>